<proteinExistence type="predicted"/>
<protein>
    <submittedName>
        <fullName evidence="2">Uncharacterized protein</fullName>
    </submittedName>
</protein>
<name>A0ABP0RJJ0_9DINO</name>
<feature type="region of interest" description="Disordered" evidence="1">
    <location>
        <begin position="674"/>
        <end position="709"/>
    </location>
</feature>
<evidence type="ECO:0000313" key="2">
    <source>
        <dbReference type="EMBL" id="CAK9100771.1"/>
    </source>
</evidence>
<dbReference type="Proteomes" id="UP001642484">
    <property type="component" value="Unassembled WGS sequence"/>
</dbReference>
<comment type="caution">
    <text evidence="2">The sequence shown here is derived from an EMBL/GenBank/DDBJ whole genome shotgun (WGS) entry which is preliminary data.</text>
</comment>
<sequence>MSEAGSDSALASSAPTPVPWDIPPALDEGAVRFKDQVELATQALQSQVLDLHGGPMQYLEAKLQDVEQKRDFATWLWDTFPLDESKEYALDSPIPSVDLKRRAETLPSRVHVSMLGFCGLCTLKPPPSAHASGLLVQRILNEGFDTGKPLLVKHVTPCDVMESPWASFTSGMPIPPFGLGYVKGMLRATTCLALLHLFWADGKGTALLRTFSKFKESCEVIYVQHVVLPSLESEIFNNFLLSIRDSVCKPPNFMTWIHTLRSLQKKGYEDSAAVTVRYNQLLPKSSHLVGSKAVALGNLMNLFPEDLIELLQSHVSKYGWDGCVLSDDALSSKRILPTYQHKAPHKSWNTLMAMSSEATTLLFKRLINEFEKPNSCKKKVDRSRVDAVAEAAALLVNLAKQLQEMFPISAADIETHVYQPWLDGAHGWDLELHEVQSERRDKWVVTDIKAFRNVADMCNCKVPLGPGSTTEILLTRLDEDKWSLVSKQLEYDLQCFRLHLSKVGSFELAVHHAKLDWSKKRHEEANRWAQQWLKNKGSVVAYDSSEVGALDRAVTEQLSVLLKHNGLQKHTVILSILNWAAPAAHTQSQQEAESGCFCRLVAEQPQNLGLLLSPVFHYKIHQRRALEHFLLRSISGKGVDVEFQAALTFRDRKDSRDTRALLYPLRVVRPFVEADPDVDDDGSESRKRPAAKKRRLTEPVEVVDTDKLPSTKLAEAPLSGLKKEANGKVLLRVDEAHGWWPPGHA</sequence>
<accession>A0ABP0RJJ0</accession>
<evidence type="ECO:0000256" key="1">
    <source>
        <dbReference type="SAM" id="MobiDB-lite"/>
    </source>
</evidence>
<evidence type="ECO:0000313" key="3">
    <source>
        <dbReference type="Proteomes" id="UP001642484"/>
    </source>
</evidence>
<keyword evidence="3" id="KW-1185">Reference proteome</keyword>
<feature type="region of interest" description="Disordered" evidence="1">
    <location>
        <begin position="1"/>
        <end position="21"/>
    </location>
</feature>
<reference evidence="2 3" key="1">
    <citation type="submission" date="2024-02" db="EMBL/GenBank/DDBJ databases">
        <authorList>
            <person name="Chen Y."/>
            <person name="Shah S."/>
            <person name="Dougan E. K."/>
            <person name="Thang M."/>
            <person name="Chan C."/>
        </authorList>
    </citation>
    <scope>NUCLEOTIDE SEQUENCE [LARGE SCALE GENOMIC DNA]</scope>
</reference>
<dbReference type="EMBL" id="CAXAMN010026128">
    <property type="protein sequence ID" value="CAK9100771.1"/>
    <property type="molecule type" value="Genomic_DNA"/>
</dbReference>
<organism evidence="2 3">
    <name type="scientific">Durusdinium trenchii</name>
    <dbReference type="NCBI Taxonomy" id="1381693"/>
    <lineage>
        <taxon>Eukaryota</taxon>
        <taxon>Sar</taxon>
        <taxon>Alveolata</taxon>
        <taxon>Dinophyceae</taxon>
        <taxon>Suessiales</taxon>
        <taxon>Symbiodiniaceae</taxon>
        <taxon>Durusdinium</taxon>
    </lineage>
</organism>
<gene>
    <name evidence="2" type="ORF">CCMP2556_LOCUS47570</name>
</gene>